<proteinExistence type="predicted"/>
<dbReference type="GO" id="GO:0007165">
    <property type="term" value="P:signal transduction"/>
    <property type="evidence" value="ECO:0007669"/>
    <property type="project" value="InterPro"/>
</dbReference>
<evidence type="ECO:0000313" key="3">
    <source>
        <dbReference type="Proteomes" id="UP000021816"/>
    </source>
</evidence>
<dbReference type="SUPFAM" id="SSF102405">
    <property type="entry name" value="MCP/YpsA-like"/>
    <property type="match status" value="1"/>
</dbReference>
<accession>A0A011PKL8</accession>
<dbReference type="InterPro" id="IPR000157">
    <property type="entry name" value="TIR_dom"/>
</dbReference>
<dbReference type="EMBL" id="JEMX01000100">
    <property type="protein sequence ID" value="EXI77370.1"/>
    <property type="molecule type" value="Genomic_DNA"/>
</dbReference>
<sequence>MSDHRRKFVLVIGTGWANAAKRRVARMIGATLADAGFGLIAGNSTGIDHWVADSFCAALKLRDEAPQGAFQQISLGWNRLFERGGLPLPGYAADEKCIVAVDDVEAWKREAIARCDAAVMVGGGRGALDIARRIIDQGKPVFPLPFMGGLTGNSDFVFQEILKTWEGHQVPGVSRAQFLQLAQPWLSDADREAEQVVREITENWDGHPVPGVKRGQFLQLGEPWVSGTGQLRNLLCGTLAETPDVFISYRRSDAPAAAGRIDNDLSEHFGSRRVFFDIGDIAPGHPWDHSITEGLQASKAGVVVIGRSWMLAGSDAHTPRLHEAKDIVRKEIADMIRQGKAIFPLLVEGARLPEAAELPDELHALLRFQATTIDNPNWGTTMQLLIREIEAVLRRHQNADGKQAGRM</sequence>
<dbReference type="PATRIC" id="fig|1454003.3.peg.3910"/>
<dbReference type="PROSITE" id="PS50104">
    <property type="entry name" value="TIR"/>
    <property type="match status" value="1"/>
</dbReference>
<gene>
    <name evidence="2" type="ORF">AW10_03848</name>
</gene>
<feature type="domain" description="TIR" evidence="1">
    <location>
        <begin position="241"/>
        <end position="370"/>
    </location>
</feature>
<reference evidence="2 3" key="1">
    <citation type="submission" date="2014-02" db="EMBL/GenBank/DDBJ databases">
        <title>Expanding our view of genomic diversity in Candidatus Accumulibacter clades.</title>
        <authorList>
            <person name="Skennerton C.T."/>
            <person name="Barr J.J."/>
            <person name="Slater F.R."/>
            <person name="Bond P.L."/>
            <person name="Tyson G.W."/>
        </authorList>
    </citation>
    <scope>NUCLEOTIDE SEQUENCE [LARGE SCALE GENOMIC DNA]</scope>
    <source>
        <strain evidence="3">BA-92</strain>
    </source>
</reference>
<evidence type="ECO:0000259" key="1">
    <source>
        <dbReference type="PROSITE" id="PS50104"/>
    </source>
</evidence>
<dbReference type="Gene3D" id="3.40.50.450">
    <property type="match status" value="1"/>
</dbReference>
<dbReference type="InterPro" id="IPR035897">
    <property type="entry name" value="Toll_tir_struct_dom_sf"/>
</dbReference>
<organism evidence="2 3">
    <name type="scientific">Candidatus Accumulibacter appositus</name>
    <dbReference type="NCBI Taxonomy" id="1454003"/>
    <lineage>
        <taxon>Bacteria</taxon>
        <taxon>Pseudomonadati</taxon>
        <taxon>Pseudomonadota</taxon>
        <taxon>Betaproteobacteria</taxon>
        <taxon>Candidatus Accumulibacter</taxon>
    </lineage>
</organism>
<evidence type="ECO:0000313" key="2">
    <source>
        <dbReference type="EMBL" id="EXI77370.1"/>
    </source>
</evidence>
<dbReference type="SUPFAM" id="SSF52200">
    <property type="entry name" value="Toll/Interleukin receptor TIR domain"/>
    <property type="match status" value="1"/>
</dbReference>
<dbReference type="AlphaFoldDB" id="A0A011PKL8"/>
<dbReference type="Pfam" id="PF13676">
    <property type="entry name" value="TIR_2"/>
    <property type="match status" value="1"/>
</dbReference>
<dbReference type="Gene3D" id="3.40.50.10140">
    <property type="entry name" value="Toll/interleukin-1 receptor homology (TIR) domain"/>
    <property type="match status" value="1"/>
</dbReference>
<comment type="caution">
    <text evidence="2">The sequence shown here is derived from an EMBL/GenBank/DDBJ whole genome shotgun (WGS) entry which is preliminary data.</text>
</comment>
<dbReference type="Proteomes" id="UP000021816">
    <property type="component" value="Unassembled WGS sequence"/>
</dbReference>
<dbReference type="STRING" id="1454003.AW10_03848"/>
<name>A0A011PKL8_9PROT</name>
<protein>
    <recommendedName>
        <fullName evidence="1">TIR domain-containing protein</fullName>
    </recommendedName>
</protein>